<protein>
    <submittedName>
        <fullName evidence="4">Pcp</fullName>
    </submittedName>
</protein>
<dbReference type="EMBL" id="CP012523">
    <property type="protein sequence ID" value="ALC38056.1"/>
    <property type="molecule type" value="Genomic_DNA"/>
</dbReference>
<dbReference type="PANTHER" id="PTHR10380">
    <property type="entry name" value="CUTICLE PROTEIN"/>
    <property type="match status" value="1"/>
</dbReference>
<dbReference type="OrthoDB" id="7920766at2759"/>
<dbReference type="PROSITE" id="PS00233">
    <property type="entry name" value="CHIT_BIND_RR_1"/>
    <property type="match status" value="1"/>
</dbReference>
<evidence type="ECO:0000313" key="4">
    <source>
        <dbReference type="EMBL" id="ALC38056.1"/>
    </source>
</evidence>
<dbReference type="PRINTS" id="PR00947">
    <property type="entry name" value="CUTICLE"/>
</dbReference>
<feature type="chain" id="PRO_5008846600" evidence="3">
    <location>
        <begin position="22"/>
        <end position="172"/>
    </location>
</feature>
<reference evidence="4 6" key="1">
    <citation type="submission" date="2015-08" db="EMBL/GenBank/DDBJ databases">
        <title>Ancestral chromatin configuration constrains chromatin evolution on differentiating sex chromosomes in Drosophila.</title>
        <authorList>
            <person name="Zhou Q."/>
            <person name="Bachtrog D."/>
        </authorList>
    </citation>
    <scope>NUCLEOTIDE SEQUENCE [LARGE SCALE GENOMIC DNA]</scope>
    <source>
        <tissue evidence="4">Whole larvae</tissue>
    </source>
</reference>
<evidence type="ECO:0000256" key="2">
    <source>
        <dbReference type="PROSITE-ProRule" id="PRU00497"/>
    </source>
</evidence>
<dbReference type="InterPro" id="IPR050468">
    <property type="entry name" value="Cuticle_Struct_Prot"/>
</dbReference>
<evidence type="ECO:0000256" key="1">
    <source>
        <dbReference type="ARBA" id="ARBA00022460"/>
    </source>
</evidence>
<keyword evidence="6" id="KW-1185">Reference proteome</keyword>
<dbReference type="Pfam" id="PF00379">
    <property type="entry name" value="Chitin_bind_4"/>
    <property type="match status" value="1"/>
</dbReference>
<dbReference type="PROSITE" id="PS51155">
    <property type="entry name" value="CHIT_BIND_RR_2"/>
    <property type="match status" value="1"/>
</dbReference>
<dbReference type="EMBL" id="CP012523">
    <property type="protein sequence ID" value="ALC40420.1"/>
    <property type="molecule type" value="Genomic_DNA"/>
</dbReference>
<proteinExistence type="predicted"/>
<dbReference type="STRING" id="30019.A0A0M5J8Q0"/>
<evidence type="ECO:0000313" key="6">
    <source>
        <dbReference type="Proteomes" id="UP000494163"/>
    </source>
</evidence>
<keyword evidence="3" id="KW-0732">Signal</keyword>
<dbReference type="GO" id="GO:0008010">
    <property type="term" value="F:structural constituent of chitin-based larval cuticle"/>
    <property type="evidence" value="ECO:0007669"/>
    <property type="project" value="TreeGrafter"/>
</dbReference>
<evidence type="ECO:0000313" key="5">
    <source>
        <dbReference type="EMBL" id="ALC40420.1"/>
    </source>
</evidence>
<dbReference type="Proteomes" id="UP000494163">
    <property type="component" value="Chromosome 2L"/>
</dbReference>
<gene>
    <name evidence="4" type="ORF">Dbus_chr2Lg141</name>
    <name evidence="5" type="ORF">Dbus_chr2Lg2505</name>
</gene>
<feature type="signal peptide" evidence="3">
    <location>
        <begin position="1"/>
        <end position="21"/>
    </location>
</feature>
<dbReference type="OMA" id="RTHPYQI"/>
<keyword evidence="1 2" id="KW-0193">Cuticle</keyword>
<dbReference type="GO" id="GO:0062129">
    <property type="term" value="C:chitin-based extracellular matrix"/>
    <property type="evidence" value="ECO:0007669"/>
    <property type="project" value="TreeGrafter"/>
</dbReference>
<name>A0A0M5J8Q0_DROBS</name>
<dbReference type="InterPro" id="IPR000618">
    <property type="entry name" value="Insect_cuticle"/>
</dbReference>
<dbReference type="AlphaFoldDB" id="A0A0M5J8Q0"/>
<dbReference type="PANTHER" id="PTHR10380:SF237">
    <property type="entry name" value="CUTICULAR PROTEIN 65AU, ISOFORM A-RELATED"/>
    <property type="match status" value="1"/>
</dbReference>
<dbReference type="InterPro" id="IPR031311">
    <property type="entry name" value="CHIT_BIND_RR_consensus"/>
</dbReference>
<evidence type="ECO:0000256" key="3">
    <source>
        <dbReference type="SAM" id="SignalP"/>
    </source>
</evidence>
<organism evidence="4 6">
    <name type="scientific">Drosophila busckii</name>
    <name type="common">Fruit fly</name>
    <dbReference type="NCBI Taxonomy" id="30019"/>
    <lineage>
        <taxon>Eukaryota</taxon>
        <taxon>Metazoa</taxon>
        <taxon>Ecdysozoa</taxon>
        <taxon>Arthropoda</taxon>
        <taxon>Hexapoda</taxon>
        <taxon>Insecta</taxon>
        <taxon>Pterygota</taxon>
        <taxon>Neoptera</taxon>
        <taxon>Endopterygota</taxon>
        <taxon>Diptera</taxon>
        <taxon>Brachycera</taxon>
        <taxon>Muscomorpha</taxon>
        <taxon>Ephydroidea</taxon>
        <taxon>Drosophilidae</taxon>
        <taxon>Drosophila</taxon>
    </lineage>
</organism>
<sequence length="172" mass="19352">MWINLLTTFAIALFAIEALSAYVPDSDRQRTTLQNELQVNPDGSYRYNYETSNGIVGSQSGVGGHTVQGGSSYVSPEGTPISVNYLADDKGYYAKGEHIPKTPDYILRSLDYIRKHPYQVLDYYTGELKTVAHDAEAFKVYTRNIEETTTPRARPQTTYRVIYLTHAPKTQS</sequence>
<accession>A0A0M5J8Q0</accession>